<keyword evidence="2" id="KW-1185">Reference proteome</keyword>
<proteinExistence type="predicted"/>
<gene>
    <name evidence="1" type="ORF">GCM10009827_083980</name>
</gene>
<dbReference type="RefSeq" id="WP_344509289.1">
    <property type="nucleotide sequence ID" value="NZ_BAAAQD010000021.1"/>
</dbReference>
<organism evidence="1 2">
    <name type="scientific">Dactylosporangium maewongense</name>
    <dbReference type="NCBI Taxonomy" id="634393"/>
    <lineage>
        <taxon>Bacteria</taxon>
        <taxon>Bacillati</taxon>
        <taxon>Actinomycetota</taxon>
        <taxon>Actinomycetes</taxon>
        <taxon>Micromonosporales</taxon>
        <taxon>Micromonosporaceae</taxon>
        <taxon>Dactylosporangium</taxon>
    </lineage>
</organism>
<sequence>MTVTIERPAAAVWSIPRYAVGCYPCPKGVPWCNDAAAASEEDHATCWSGEQYLPATGGRLRDGRLGGGTHFVSVLLEETRDREPTIALNVTYAIDDLGEADAATMTLDEAEQLARFLLDRVAMLRGGEIR</sequence>
<reference evidence="1 2" key="1">
    <citation type="journal article" date="2019" name="Int. J. Syst. Evol. Microbiol.">
        <title>The Global Catalogue of Microorganisms (GCM) 10K type strain sequencing project: providing services to taxonomists for standard genome sequencing and annotation.</title>
        <authorList>
            <consortium name="The Broad Institute Genomics Platform"/>
            <consortium name="The Broad Institute Genome Sequencing Center for Infectious Disease"/>
            <person name="Wu L."/>
            <person name="Ma J."/>
        </authorList>
    </citation>
    <scope>NUCLEOTIDE SEQUENCE [LARGE SCALE GENOMIC DNA]</scope>
    <source>
        <strain evidence="1 2">JCM 15933</strain>
    </source>
</reference>
<dbReference type="EMBL" id="BAAAQD010000021">
    <property type="protein sequence ID" value="GAA1550515.1"/>
    <property type="molecule type" value="Genomic_DNA"/>
</dbReference>
<protein>
    <submittedName>
        <fullName evidence="1">Uncharacterized protein</fullName>
    </submittedName>
</protein>
<comment type="caution">
    <text evidence="1">The sequence shown here is derived from an EMBL/GenBank/DDBJ whole genome shotgun (WGS) entry which is preliminary data.</text>
</comment>
<evidence type="ECO:0000313" key="1">
    <source>
        <dbReference type="EMBL" id="GAA1550515.1"/>
    </source>
</evidence>
<evidence type="ECO:0000313" key="2">
    <source>
        <dbReference type="Proteomes" id="UP001501470"/>
    </source>
</evidence>
<accession>A0ABN2C3E3</accession>
<name>A0ABN2C3E3_9ACTN</name>
<dbReference type="Proteomes" id="UP001501470">
    <property type="component" value="Unassembled WGS sequence"/>
</dbReference>